<feature type="compositionally biased region" description="Acidic residues" evidence="1">
    <location>
        <begin position="207"/>
        <end position="217"/>
    </location>
</feature>
<dbReference type="AlphaFoldDB" id="A0A0G4HS62"/>
<feature type="transmembrane region" description="Helical" evidence="2">
    <location>
        <begin position="39"/>
        <end position="67"/>
    </location>
</feature>
<feature type="region of interest" description="Disordered" evidence="1">
    <location>
        <begin position="91"/>
        <end position="345"/>
    </location>
</feature>
<keyword evidence="3" id="KW-0732">Signal</keyword>
<feature type="signal peptide" evidence="3">
    <location>
        <begin position="1"/>
        <end position="23"/>
    </location>
</feature>
<accession>A0A0G4HS62</accession>
<gene>
    <name evidence="4" type="ORF">Cvel_8218</name>
</gene>
<sequence length="345" mass="38046">MCFRVSLSLALLLFVSCLEDVWGSVTLYFDSGSTGYSIPFWLLILSAGGIVVFVLSPTVILVVYCICIRKRGRRRAQGLVSGGELDDLREDRRASMKSLEEGKKGKRGSQEMDVMAGTRHAPSPTAFGRTHNQWEADDTPHHQRRGGEEEDDEWNDSDLFCTTRPRQTQTFHMDEDEEDEIGEEGEEEEEEDVDEEGLYGQGQVLGENDEGGFEEEHDWVSEALSGDIGPPPPPYLYHQEGGRRASSSRGSHSHSHPQAQARRASAGPRGSVCSVTNRPPQPVVSSERGSGTGMGTGTRSGSPRLRQSESKRGLLQHSATHMEQRDGEEDEDEPVADNDSEVLAD</sequence>
<evidence type="ECO:0000313" key="4">
    <source>
        <dbReference type="EMBL" id="CEM47157.1"/>
    </source>
</evidence>
<feature type="compositionally biased region" description="Acidic residues" evidence="1">
    <location>
        <begin position="174"/>
        <end position="197"/>
    </location>
</feature>
<feature type="compositionally biased region" description="Acidic residues" evidence="1">
    <location>
        <begin position="326"/>
        <end position="345"/>
    </location>
</feature>
<dbReference type="EMBL" id="CDMZ01003658">
    <property type="protein sequence ID" value="CEM47157.1"/>
    <property type="molecule type" value="Genomic_DNA"/>
</dbReference>
<organism evidence="4">
    <name type="scientific">Chromera velia CCMP2878</name>
    <dbReference type="NCBI Taxonomy" id="1169474"/>
    <lineage>
        <taxon>Eukaryota</taxon>
        <taxon>Sar</taxon>
        <taxon>Alveolata</taxon>
        <taxon>Colpodellida</taxon>
        <taxon>Chromeraceae</taxon>
        <taxon>Chromera</taxon>
    </lineage>
</organism>
<feature type="compositionally biased region" description="Basic and acidic residues" evidence="1">
    <location>
        <begin position="132"/>
        <end position="147"/>
    </location>
</feature>
<keyword evidence="2" id="KW-0812">Transmembrane</keyword>
<keyword evidence="2" id="KW-0472">Membrane</keyword>
<keyword evidence="2" id="KW-1133">Transmembrane helix</keyword>
<dbReference type="VEuPathDB" id="CryptoDB:Cvel_8218"/>
<protein>
    <submittedName>
        <fullName evidence="4">Uncharacterized protein</fullName>
    </submittedName>
</protein>
<reference evidence="4" key="1">
    <citation type="submission" date="2014-11" db="EMBL/GenBank/DDBJ databases">
        <authorList>
            <person name="Otto D Thomas"/>
            <person name="Naeem Raeece"/>
        </authorList>
    </citation>
    <scope>NUCLEOTIDE SEQUENCE</scope>
</reference>
<feature type="compositionally biased region" description="Basic and acidic residues" evidence="1">
    <location>
        <begin position="91"/>
        <end position="103"/>
    </location>
</feature>
<feature type="chain" id="PRO_5005191908" evidence="3">
    <location>
        <begin position="24"/>
        <end position="345"/>
    </location>
</feature>
<evidence type="ECO:0000256" key="1">
    <source>
        <dbReference type="SAM" id="MobiDB-lite"/>
    </source>
</evidence>
<name>A0A0G4HS62_9ALVE</name>
<evidence type="ECO:0000256" key="3">
    <source>
        <dbReference type="SAM" id="SignalP"/>
    </source>
</evidence>
<proteinExistence type="predicted"/>
<evidence type="ECO:0000256" key="2">
    <source>
        <dbReference type="SAM" id="Phobius"/>
    </source>
</evidence>
<dbReference type="PROSITE" id="PS51257">
    <property type="entry name" value="PROKAR_LIPOPROTEIN"/>
    <property type="match status" value="1"/>
</dbReference>